<dbReference type="Gene3D" id="3.40.50.200">
    <property type="entry name" value="Peptidase S8/S53 domain"/>
    <property type="match status" value="1"/>
</dbReference>
<keyword evidence="7" id="KW-1185">Reference proteome</keyword>
<name>A0A656QGC3_9BURK</name>
<evidence type="ECO:0000256" key="4">
    <source>
        <dbReference type="PROSITE-ProRule" id="PRU01240"/>
    </source>
</evidence>
<accession>A0A656QGC3</accession>
<dbReference type="InterPro" id="IPR036852">
    <property type="entry name" value="Peptidase_S8/S53_dom_sf"/>
</dbReference>
<evidence type="ECO:0000259" key="5">
    <source>
        <dbReference type="Pfam" id="PF00082"/>
    </source>
</evidence>
<evidence type="ECO:0000256" key="3">
    <source>
        <dbReference type="ARBA" id="ARBA00022825"/>
    </source>
</evidence>
<dbReference type="PROSITE" id="PS51892">
    <property type="entry name" value="SUBTILASE"/>
    <property type="match status" value="1"/>
</dbReference>
<keyword evidence="1" id="KW-0645">Protease</keyword>
<dbReference type="Pfam" id="PF00082">
    <property type="entry name" value="Peptidase_S8"/>
    <property type="match status" value="1"/>
</dbReference>
<dbReference type="GO" id="GO:0004252">
    <property type="term" value="F:serine-type endopeptidase activity"/>
    <property type="evidence" value="ECO:0007669"/>
    <property type="project" value="InterPro"/>
</dbReference>
<organism evidence="6 7">
    <name type="scientific">Caballeronia zhejiangensis</name>
    <dbReference type="NCBI Taxonomy" id="871203"/>
    <lineage>
        <taxon>Bacteria</taxon>
        <taxon>Pseudomonadati</taxon>
        <taxon>Pseudomonadota</taxon>
        <taxon>Betaproteobacteria</taxon>
        <taxon>Burkholderiales</taxon>
        <taxon>Burkholderiaceae</taxon>
        <taxon>Caballeronia</taxon>
    </lineage>
</organism>
<keyword evidence="2" id="KW-0378">Hydrolase</keyword>
<dbReference type="InterPro" id="IPR000209">
    <property type="entry name" value="Peptidase_S8/S53_dom"/>
</dbReference>
<dbReference type="PANTHER" id="PTHR10795">
    <property type="entry name" value="PROPROTEIN CONVERTASE SUBTILISIN/KEXIN"/>
    <property type="match status" value="1"/>
</dbReference>
<dbReference type="SUPFAM" id="SSF52743">
    <property type="entry name" value="Subtilisin-like"/>
    <property type="match status" value="1"/>
</dbReference>
<evidence type="ECO:0000313" key="6">
    <source>
        <dbReference type="EMBL" id="KDR28191.1"/>
    </source>
</evidence>
<evidence type="ECO:0000256" key="1">
    <source>
        <dbReference type="ARBA" id="ARBA00022670"/>
    </source>
</evidence>
<sequence>MFSILSGTSQSTPHVAGVIALMFEANPGATVDEIKSALTSTATSMAAQCPEGCGAGLINARKAVESILAIKRS</sequence>
<dbReference type="Proteomes" id="UP000027451">
    <property type="component" value="Unassembled WGS sequence"/>
</dbReference>
<dbReference type="EMBL" id="JFHD01000020">
    <property type="protein sequence ID" value="KDR28191.1"/>
    <property type="molecule type" value="Genomic_DNA"/>
</dbReference>
<dbReference type="GO" id="GO:0006508">
    <property type="term" value="P:proteolysis"/>
    <property type="evidence" value="ECO:0007669"/>
    <property type="project" value="UniProtKB-KW"/>
</dbReference>
<keyword evidence="3" id="KW-0720">Serine protease</keyword>
<comment type="similarity">
    <text evidence="4">Belongs to the peptidase S8 family.</text>
</comment>
<evidence type="ECO:0000256" key="2">
    <source>
        <dbReference type="ARBA" id="ARBA00022801"/>
    </source>
</evidence>
<proteinExistence type="inferred from homology"/>
<evidence type="ECO:0000313" key="7">
    <source>
        <dbReference type="Proteomes" id="UP000027451"/>
    </source>
</evidence>
<comment type="caution">
    <text evidence="6">The sequence shown here is derived from an EMBL/GenBank/DDBJ whole genome shotgun (WGS) entry which is preliminary data.</text>
</comment>
<feature type="domain" description="Peptidase S8/S53" evidence="5">
    <location>
        <begin position="3"/>
        <end position="56"/>
    </location>
</feature>
<protein>
    <recommendedName>
        <fullName evidence="5">Peptidase S8/S53 domain-containing protein</fullName>
    </recommendedName>
</protein>
<reference evidence="6 7" key="1">
    <citation type="submission" date="2014-03" db="EMBL/GenBank/DDBJ databases">
        <title>Draft Genome Sequences of Four Burkholderia Strains.</title>
        <authorList>
            <person name="Liu X.Y."/>
            <person name="Li C.X."/>
            <person name="Xu J.H."/>
        </authorList>
    </citation>
    <scope>NUCLEOTIDE SEQUENCE [LARGE SCALE GENOMIC DNA]</scope>
    <source>
        <strain evidence="6 7">OP-1</strain>
    </source>
</reference>
<dbReference type="InterPro" id="IPR045051">
    <property type="entry name" value="SBT"/>
</dbReference>
<dbReference type="PROSITE" id="PS00138">
    <property type="entry name" value="SUBTILASE_SER"/>
    <property type="match status" value="1"/>
</dbReference>
<comment type="caution">
    <text evidence="4">Lacks conserved residue(s) required for the propagation of feature annotation.</text>
</comment>
<gene>
    <name evidence="6" type="ORF">BG60_14775</name>
</gene>
<dbReference type="InterPro" id="IPR023828">
    <property type="entry name" value="Peptidase_S8_Ser-AS"/>
</dbReference>
<dbReference type="AlphaFoldDB" id="A0A656QGC3"/>